<feature type="binding site" evidence="2">
    <location>
        <position position="97"/>
    </location>
    <ligand>
        <name>glutathione</name>
        <dbReference type="ChEBI" id="CHEBI:57925"/>
    </ligand>
</feature>
<evidence type="ECO:0000256" key="3">
    <source>
        <dbReference type="PIRSR" id="PIRSR015753-3"/>
    </source>
</evidence>
<evidence type="ECO:0000313" key="5">
    <source>
        <dbReference type="EMBL" id="SEO73782.1"/>
    </source>
</evidence>
<dbReference type="InterPro" id="IPR036282">
    <property type="entry name" value="Glutathione-S-Trfase_C_sf"/>
</dbReference>
<dbReference type="Gene3D" id="3.40.30.10">
    <property type="entry name" value="Glutaredoxin"/>
    <property type="match status" value="1"/>
</dbReference>
<dbReference type="SUPFAM" id="SSF52833">
    <property type="entry name" value="Thioredoxin-like"/>
    <property type="match status" value="1"/>
</dbReference>
<dbReference type="PANTHER" id="PTHR32419">
    <property type="entry name" value="GLUTATHIONYL-HYDROQUINONE REDUCTASE"/>
    <property type="match status" value="1"/>
</dbReference>
<dbReference type="PROSITE" id="PS50405">
    <property type="entry name" value="GST_CTER"/>
    <property type="match status" value="1"/>
</dbReference>
<proteinExistence type="predicted"/>
<dbReference type="SFLD" id="SFLDS00019">
    <property type="entry name" value="Glutathione_Transferase_(cytos"/>
    <property type="match status" value="1"/>
</dbReference>
<evidence type="ECO:0000256" key="1">
    <source>
        <dbReference type="PIRSR" id="PIRSR015753-1"/>
    </source>
</evidence>
<dbReference type="InterPro" id="IPR036249">
    <property type="entry name" value="Thioredoxin-like_sf"/>
</dbReference>
<sequence length="334" mass="37468">MPGLVNGQWVKGDIADGEIEDGAFRREPTRFHAWITPGGEPGPDGRPACPAAAGRYQLFVAYLCPWASRTLIMRKLKGLEALIPVSVADAVLGDEGWTYAHPADAGPSLGPVSRHYQLYTATDPGYTGKVSVPVLWDRDQGQIVNNESADIVRILNTAFDHLTGNDLDFYPEPLRDEIDAWNALVYDKVNNGVYRAGFAREQAHYDVAVTDVFDALDRLEAHLAEHRYLAGHHLTEADWRLFVTLVRFDAAYHGAFKCNIRRIEDYPNLANYLRELYQWPGVRETVNLDHIKVGYYTNPAINPTLIVPKGPAQDLDRAHDRGRLTGSGIWRRQH</sequence>
<dbReference type="AlphaFoldDB" id="A0A1H8S596"/>
<dbReference type="InterPro" id="IPR040079">
    <property type="entry name" value="Glutathione_S-Trfase"/>
</dbReference>
<dbReference type="Gene3D" id="1.20.1050.10">
    <property type="match status" value="1"/>
</dbReference>
<dbReference type="EMBL" id="FOEG01000002">
    <property type="protein sequence ID" value="SEO73782.1"/>
    <property type="molecule type" value="Genomic_DNA"/>
</dbReference>
<dbReference type="InterPro" id="IPR004045">
    <property type="entry name" value="Glutathione_S-Trfase_N"/>
</dbReference>
<feature type="binding site" evidence="2">
    <location>
        <begin position="147"/>
        <end position="148"/>
    </location>
    <ligand>
        <name>glutathione</name>
        <dbReference type="ChEBI" id="CHEBI:57925"/>
    </ligand>
</feature>
<dbReference type="Proteomes" id="UP000199657">
    <property type="component" value="Unassembled WGS sequence"/>
</dbReference>
<feature type="active site" description="Nucleophile" evidence="1">
    <location>
        <position position="64"/>
    </location>
</feature>
<dbReference type="Pfam" id="PF13409">
    <property type="entry name" value="GST_N_2"/>
    <property type="match status" value="1"/>
</dbReference>
<dbReference type="SFLD" id="SFLDG01148">
    <property type="entry name" value="Xi_(cytGST)"/>
    <property type="match status" value="1"/>
</dbReference>
<feature type="domain" description="GST C-terminal" evidence="4">
    <location>
        <begin position="171"/>
        <end position="295"/>
    </location>
</feature>
<dbReference type="SUPFAM" id="SSF47616">
    <property type="entry name" value="GST C-terminal domain-like"/>
    <property type="match status" value="1"/>
</dbReference>
<dbReference type="InterPro" id="IPR016639">
    <property type="entry name" value="GST_Omega/GSH"/>
</dbReference>
<dbReference type="CDD" id="cd03190">
    <property type="entry name" value="GST_C_Omega_like"/>
    <property type="match status" value="1"/>
</dbReference>
<dbReference type="PIRSF" id="PIRSF015753">
    <property type="entry name" value="GST"/>
    <property type="match status" value="1"/>
</dbReference>
<name>A0A1H8S596_9GAMM</name>
<organism evidence="5 6">
    <name type="scientific">Aquisalimonas asiatica</name>
    <dbReference type="NCBI Taxonomy" id="406100"/>
    <lineage>
        <taxon>Bacteria</taxon>
        <taxon>Pseudomonadati</taxon>
        <taxon>Pseudomonadota</taxon>
        <taxon>Gammaproteobacteria</taxon>
        <taxon>Chromatiales</taxon>
        <taxon>Ectothiorhodospiraceae</taxon>
        <taxon>Aquisalimonas</taxon>
    </lineage>
</organism>
<feature type="site" description="Lowers pKa of active site Cys" evidence="3">
    <location>
        <position position="295"/>
    </location>
</feature>
<feature type="binding site" evidence="2">
    <location>
        <begin position="129"/>
        <end position="132"/>
    </location>
    <ligand>
        <name>glutathione</name>
        <dbReference type="ChEBI" id="CHEBI:57925"/>
    </ligand>
</feature>
<accession>A0A1H8S596</accession>
<reference evidence="5 6" key="1">
    <citation type="submission" date="2016-10" db="EMBL/GenBank/DDBJ databases">
        <authorList>
            <person name="de Groot N.N."/>
        </authorList>
    </citation>
    <scope>NUCLEOTIDE SEQUENCE [LARGE SCALE GENOMIC DNA]</scope>
    <source>
        <strain evidence="5 6">CGMCC 1.6291</strain>
    </source>
</reference>
<protein>
    <submittedName>
        <fullName evidence="5">Putative glutathione S-transferase</fullName>
    </submittedName>
</protein>
<evidence type="ECO:0000259" key="4">
    <source>
        <dbReference type="PROSITE" id="PS50405"/>
    </source>
</evidence>
<dbReference type="STRING" id="406100.SAMN04488052_102501"/>
<dbReference type="GO" id="GO:0004364">
    <property type="term" value="F:glutathione transferase activity"/>
    <property type="evidence" value="ECO:0007669"/>
    <property type="project" value="InterPro"/>
</dbReference>
<dbReference type="InterPro" id="IPR047047">
    <property type="entry name" value="GST_Omega-like_C"/>
</dbReference>
<gene>
    <name evidence="5" type="ORF">SAMN04488052_102501</name>
</gene>
<dbReference type="SFLD" id="SFLDG01206">
    <property type="entry name" value="Xi.1"/>
    <property type="match status" value="1"/>
</dbReference>
<keyword evidence="6" id="KW-1185">Reference proteome</keyword>
<dbReference type="InterPro" id="IPR010987">
    <property type="entry name" value="Glutathione-S-Trfase_C-like"/>
</dbReference>
<feature type="active site" description="Proton donor/acceptor" evidence="1">
    <location>
        <position position="194"/>
    </location>
</feature>
<dbReference type="PANTHER" id="PTHR32419:SF6">
    <property type="entry name" value="GLUTATHIONE S-TRANSFERASE OMEGA-LIKE 1-RELATED"/>
    <property type="match status" value="1"/>
</dbReference>
<dbReference type="Pfam" id="PF13410">
    <property type="entry name" value="GST_C_2"/>
    <property type="match status" value="1"/>
</dbReference>
<dbReference type="OrthoDB" id="9769158at2"/>
<feature type="site" description="Lowers pKa of active site Cys" evidence="3">
    <location>
        <position position="252"/>
    </location>
</feature>
<keyword evidence="5" id="KW-0808">Transferase</keyword>
<evidence type="ECO:0000313" key="6">
    <source>
        <dbReference type="Proteomes" id="UP000199657"/>
    </source>
</evidence>
<dbReference type="RefSeq" id="WP_091641417.1">
    <property type="nucleotide sequence ID" value="NZ_FOEG01000002.1"/>
</dbReference>
<dbReference type="GO" id="GO:0005737">
    <property type="term" value="C:cytoplasm"/>
    <property type="evidence" value="ECO:0007669"/>
    <property type="project" value="TreeGrafter"/>
</dbReference>
<evidence type="ECO:0000256" key="2">
    <source>
        <dbReference type="PIRSR" id="PIRSR015753-2"/>
    </source>
</evidence>